<reference evidence="2 3" key="1">
    <citation type="submission" date="2014-01" db="EMBL/GenBank/DDBJ databases">
        <title>Comparative genomics of Petrotoga.</title>
        <authorList>
            <person name="Chow K."/>
            <person name="Charchuk R."/>
            <person name="Nesbo C.L."/>
        </authorList>
    </citation>
    <scope>NUCLEOTIDE SEQUENCE [LARGE SCALE GENOMIC DNA]</scope>
    <source>
        <strain evidence="2 3">DSM 16923</strain>
    </source>
</reference>
<feature type="non-terminal residue" evidence="2">
    <location>
        <position position="1"/>
    </location>
</feature>
<dbReference type="InterPro" id="IPR027417">
    <property type="entry name" value="P-loop_NTPase"/>
</dbReference>
<proteinExistence type="predicted"/>
<dbReference type="Proteomes" id="UP000236950">
    <property type="component" value="Unassembled WGS sequence"/>
</dbReference>
<dbReference type="GO" id="GO:0005524">
    <property type="term" value="F:ATP binding"/>
    <property type="evidence" value="ECO:0007669"/>
    <property type="project" value="InterPro"/>
</dbReference>
<dbReference type="GO" id="GO:0016887">
    <property type="term" value="F:ATP hydrolysis activity"/>
    <property type="evidence" value="ECO:0007669"/>
    <property type="project" value="InterPro"/>
</dbReference>
<evidence type="ECO:0000259" key="1">
    <source>
        <dbReference type="Pfam" id="PF13304"/>
    </source>
</evidence>
<keyword evidence="3" id="KW-1185">Reference proteome</keyword>
<comment type="caution">
    <text evidence="2">The sequence shown here is derived from an EMBL/GenBank/DDBJ whole genome shotgun (WGS) entry which is preliminary data.</text>
</comment>
<dbReference type="InterPro" id="IPR003959">
    <property type="entry name" value="ATPase_AAA_core"/>
</dbReference>
<dbReference type="RefSeq" id="WP_169999800.1">
    <property type="nucleotide sequence ID" value="NZ_JALY01000293.1"/>
</dbReference>
<feature type="domain" description="ATPase AAA-type core" evidence="1">
    <location>
        <begin position="4"/>
        <end position="56"/>
    </location>
</feature>
<dbReference type="Gene3D" id="3.40.50.300">
    <property type="entry name" value="P-loop containing nucleotide triphosphate hydrolases"/>
    <property type="match status" value="1"/>
</dbReference>
<evidence type="ECO:0000313" key="2">
    <source>
        <dbReference type="EMBL" id="POZ89653.1"/>
    </source>
</evidence>
<dbReference type="Pfam" id="PF13304">
    <property type="entry name" value="AAA_21"/>
    <property type="match status" value="1"/>
</dbReference>
<gene>
    <name evidence="2" type="ORF">AA81_12925</name>
</gene>
<name>A0A2S5E939_9BACT</name>
<dbReference type="PANTHER" id="PTHR40396">
    <property type="entry name" value="ATPASE-LIKE PROTEIN"/>
    <property type="match status" value="1"/>
</dbReference>
<evidence type="ECO:0000313" key="3">
    <source>
        <dbReference type="Proteomes" id="UP000236950"/>
    </source>
</evidence>
<dbReference type="SUPFAM" id="SSF52540">
    <property type="entry name" value="P-loop containing nucleoside triphosphate hydrolases"/>
    <property type="match status" value="1"/>
</dbReference>
<dbReference type="AlphaFoldDB" id="A0A2S5E939"/>
<sequence length="108" mass="12409">NITALIIALYFEKKLLTIIEEPERNIHPSLISGVVQMLKEASQKKQIIVTTHNPEMVRHTDLKSILLISRDKEGFSTISRPVEKEEVKIFLQNEIGIEELYVQNLLEA</sequence>
<accession>A0A2S5E939</accession>
<dbReference type="EMBL" id="JALY01000293">
    <property type="protein sequence ID" value="POZ89653.1"/>
    <property type="molecule type" value="Genomic_DNA"/>
</dbReference>
<protein>
    <recommendedName>
        <fullName evidence="1">ATPase AAA-type core domain-containing protein</fullName>
    </recommendedName>
</protein>
<dbReference type="PANTHER" id="PTHR40396:SF1">
    <property type="entry name" value="ATPASE AAA-TYPE CORE DOMAIN-CONTAINING PROTEIN"/>
    <property type="match status" value="1"/>
</dbReference>
<organism evidence="2 3">
    <name type="scientific">Petrotoga halophila DSM 16923</name>
    <dbReference type="NCBI Taxonomy" id="1122953"/>
    <lineage>
        <taxon>Bacteria</taxon>
        <taxon>Thermotogati</taxon>
        <taxon>Thermotogota</taxon>
        <taxon>Thermotogae</taxon>
        <taxon>Petrotogales</taxon>
        <taxon>Petrotogaceae</taxon>
        <taxon>Petrotoga</taxon>
    </lineage>
</organism>